<dbReference type="SUPFAM" id="SSF53335">
    <property type="entry name" value="S-adenosyl-L-methionine-dependent methyltransferases"/>
    <property type="match status" value="1"/>
</dbReference>
<comment type="caution">
    <text evidence="1">The sequence shown here is derived from an EMBL/GenBank/DDBJ whole genome shotgun (WGS) entry which is preliminary data.</text>
</comment>
<dbReference type="InterPro" id="IPR002052">
    <property type="entry name" value="DNA_methylase_N6_adenine_CS"/>
</dbReference>
<evidence type="ECO:0000313" key="1">
    <source>
        <dbReference type="EMBL" id="OGD74846.1"/>
    </source>
</evidence>
<dbReference type="Gene3D" id="3.40.50.150">
    <property type="entry name" value="Vaccinia Virus protein VP39"/>
    <property type="match status" value="1"/>
</dbReference>
<feature type="non-terminal residue" evidence="1">
    <location>
        <position position="1"/>
    </location>
</feature>
<dbReference type="EMBL" id="MFAF01000091">
    <property type="protein sequence ID" value="OGD74846.1"/>
    <property type="molecule type" value="Genomic_DNA"/>
</dbReference>
<sequence>EIQPDLAGLAERNALADGFPLAVRTGDLRRREDLGKPGRFDRVFANPPYRASFDGRRSPDATRDAARREVFGGLGDFLDAALWLLADGGALTLIYTARRLAELFTELRSRRLEPKRLRLVHPGPDRPARLVLLEAAKGGGVELEILPPLFTHGADGAYTDEMAEILYGRRARP</sequence>
<reference evidence="1 2" key="1">
    <citation type="journal article" date="2016" name="Nat. Commun.">
        <title>Thousands of microbial genomes shed light on interconnected biogeochemical processes in an aquifer system.</title>
        <authorList>
            <person name="Anantharaman K."/>
            <person name="Brown C.T."/>
            <person name="Hug L.A."/>
            <person name="Sharon I."/>
            <person name="Castelle C.J."/>
            <person name="Probst A.J."/>
            <person name="Thomas B.C."/>
            <person name="Singh A."/>
            <person name="Wilkins M.J."/>
            <person name="Karaoz U."/>
            <person name="Brodie E.L."/>
            <person name="Williams K.H."/>
            <person name="Hubbard S.S."/>
            <person name="Banfield J.F."/>
        </authorList>
    </citation>
    <scope>NUCLEOTIDE SEQUENCE [LARGE SCALE GENOMIC DNA]</scope>
</reference>
<organism evidence="1 2">
    <name type="scientific">Candidatus Coatesbacteria bacterium RBG_13_66_14</name>
    <dbReference type="NCBI Taxonomy" id="1817816"/>
    <lineage>
        <taxon>Bacteria</taxon>
        <taxon>Candidatus Coatesiibacteriota</taxon>
    </lineage>
</organism>
<dbReference type="GO" id="GO:0008168">
    <property type="term" value="F:methyltransferase activity"/>
    <property type="evidence" value="ECO:0007669"/>
    <property type="project" value="InterPro"/>
</dbReference>
<evidence type="ECO:0008006" key="3">
    <source>
        <dbReference type="Google" id="ProtNLM"/>
    </source>
</evidence>
<dbReference type="AlphaFoldDB" id="A0A1F5F5I8"/>
<dbReference type="InterPro" id="IPR050210">
    <property type="entry name" value="tRNA_Adenine-N(6)_MTase"/>
</dbReference>
<proteinExistence type="predicted"/>
<dbReference type="STRING" id="1817816.A2Y64_04320"/>
<dbReference type="GO" id="GO:0032259">
    <property type="term" value="P:methylation"/>
    <property type="evidence" value="ECO:0007669"/>
    <property type="project" value="InterPro"/>
</dbReference>
<accession>A0A1F5F5I8</accession>
<protein>
    <recommendedName>
        <fullName evidence="3">Methyltransferase small domain-containing protein</fullName>
    </recommendedName>
</protein>
<dbReference type="InterPro" id="IPR029063">
    <property type="entry name" value="SAM-dependent_MTases_sf"/>
</dbReference>
<gene>
    <name evidence="1" type="ORF">A2Y64_04320</name>
</gene>
<dbReference type="PANTHER" id="PTHR47739">
    <property type="entry name" value="TRNA1(VAL) (ADENINE(37)-N6)-METHYLTRANSFERASE"/>
    <property type="match status" value="1"/>
</dbReference>
<dbReference type="GO" id="GO:0003676">
    <property type="term" value="F:nucleic acid binding"/>
    <property type="evidence" value="ECO:0007669"/>
    <property type="project" value="InterPro"/>
</dbReference>
<evidence type="ECO:0000313" key="2">
    <source>
        <dbReference type="Proteomes" id="UP000177187"/>
    </source>
</evidence>
<dbReference type="PANTHER" id="PTHR47739:SF1">
    <property type="entry name" value="TRNA1(VAL) (ADENINE(37)-N6)-METHYLTRANSFERASE"/>
    <property type="match status" value="1"/>
</dbReference>
<dbReference type="PROSITE" id="PS00092">
    <property type="entry name" value="N6_MTASE"/>
    <property type="match status" value="1"/>
</dbReference>
<dbReference type="Proteomes" id="UP000177187">
    <property type="component" value="Unassembled WGS sequence"/>
</dbReference>
<name>A0A1F5F5I8_9BACT</name>